<accession>A0A8S1TTZ7</accession>
<dbReference type="AlphaFoldDB" id="A0A8S1TTZ7"/>
<sequence>MQDNYEKLRSKFKLIQPISLPTRPYHITMNFDGSTILMVTIDSKLHHFQRNKNKWDLILCQQLHDQMITVQINQKGTILAYISRGYDYFWIEYLTFHKKKWILKNKFKLKQDPDPYISQYNFRISKNLQLCTYSFQWNRNYQRINAFQITSHIKRIQRQKIKGSEITFSNDSNFFVVQGLEKMDLKVFDNFSFNFRLFQSQSLINSYIIESNTSILIHTTELILWDFQTNKKNKIQTPFSMFQEMQSRQMMIIGNLMLVQFNNEIAVFELLQQKLKYFTTCNHGGYDSKLISCDRQIMVENSNIKKIEISQI</sequence>
<keyword evidence="2" id="KW-1185">Reference proteome</keyword>
<gene>
    <name evidence="1" type="ORF">POCTA_138.1.T0300341</name>
</gene>
<protein>
    <submittedName>
        <fullName evidence="1">Uncharacterized protein</fullName>
    </submittedName>
</protein>
<proteinExistence type="predicted"/>
<dbReference type="OrthoDB" id="301400at2759"/>
<evidence type="ECO:0000313" key="1">
    <source>
        <dbReference type="EMBL" id="CAD8155513.1"/>
    </source>
</evidence>
<comment type="caution">
    <text evidence="1">The sequence shown here is derived from an EMBL/GenBank/DDBJ whole genome shotgun (WGS) entry which is preliminary data.</text>
</comment>
<dbReference type="EMBL" id="CAJJDP010000030">
    <property type="protein sequence ID" value="CAD8155513.1"/>
    <property type="molecule type" value="Genomic_DNA"/>
</dbReference>
<reference evidence="1" key="1">
    <citation type="submission" date="2021-01" db="EMBL/GenBank/DDBJ databases">
        <authorList>
            <consortium name="Genoscope - CEA"/>
            <person name="William W."/>
        </authorList>
    </citation>
    <scope>NUCLEOTIDE SEQUENCE</scope>
</reference>
<evidence type="ECO:0000313" key="2">
    <source>
        <dbReference type="Proteomes" id="UP000683925"/>
    </source>
</evidence>
<organism evidence="1 2">
    <name type="scientific">Paramecium octaurelia</name>
    <dbReference type="NCBI Taxonomy" id="43137"/>
    <lineage>
        <taxon>Eukaryota</taxon>
        <taxon>Sar</taxon>
        <taxon>Alveolata</taxon>
        <taxon>Ciliophora</taxon>
        <taxon>Intramacronucleata</taxon>
        <taxon>Oligohymenophorea</taxon>
        <taxon>Peniculida</taxon>
        <taxon>Parameciidae</taxon>
        <taxon>Paramecium</taxon>
    </lineage>
</organism>
<name>A0A8S1TTZ7_PAROT</name>
<dbReference type="OMA" id="SCDRQIM"/>
<dbReference type="Proteomes" id="UP000683925">
    <property type="component" value="Unassembled WGS sequence"/>
</dbReference>